<dbReference type="EMBL" id="MEIS01000126">
    <property type="protein sequence ID" value="PIT52877.1"/>
    <property type="molecule type" value="Genomic_DNA"/>
</dbReference>
<proteinExistence type="predicted"/>
<sequence>MYPRDVHDYSRHRVGIALDKPHNYFYWTQKGYLKGGESRTLRARLQPDGEYNAAARTIL</sequence>
<protein>
    <submittedName>
        <fullName evidence="1">Uncharacterized protein</fullName>
    </submittedName>
</protein>
<evidence type="ECO:0000313" key="2">
    <source>
        <dbReference type="Proteomes" id="UP000229434"/>
    </source>
</evidence>
<evidence type="ECO:0000313" key="1">
    <source>
        <dbReference type="EMBL" id="PIT52877.1"/>
    </source>
</evidence>
<organism evidence="1 2">
    <name type="scientific">Snodgrassella alvi</name>
    <dbReference type="NCBI Taxonomy" id="1196083"/>
    <lineage>
        <taxon>Bacteria</taxon>
        <taxon>Pseudomonadati</taxon>
        <taxon>Pseudomonadota</taxon>
        <taxon>Betaproteobacteria</taxon>
        <taxon>Neisseriales</taxon>
        <taxon>Neisseriaceae</taxon>
        <taxon>Snodgrassella</taxon>
    </lineage>
</organism>
<dbReference type="AlphaFoldDB" id="A0A2N9XU35"/>
<reference evidence="1 2" key="1">
    <citation type="journal article" date="2017" name="MBio">
        <title>Type VI secretion-mediated competition in the bee gut microbiome.</title>
        <authorList>
            <person name="Steele M.I."/>
            <person name="Kwong W.K."/>
            <person name="Powell J.E."/>
            <person name="Whiteley M."/>
            <person name="Moran N.A."/>
        </authorList>
    </citation>
    <scope>NUCLEOTIDE SEQUENCE [LARGE SCALE GENOMIC DNA]</scope>
    <source>
        <strain evidence="1 2">Nev3CBA3</strain>
    </source>
</reference>
<accession>A0A2N9XU35</accession>
<dbReference type="RefSeq" id="WP_100138324.1">
    <property type="nucleotide sequence ID" value="NZ_MEIS01000126.1"/>
</dbReference>
<gene>
    <name evidence="1" type="ORF">BHC49_11390</name>
</gene>
<comment type="caution">
    <text evidence="1">The sequence shown here is derived from an EMBL/GenBank/DDBJ whole genome shotgun (WGS) entry which is preliminary data.</text>
</comment>
<dbReference type="Proteomes" id="UP000229434">
    <property type="component" value="Unassembled WGS sequence"/>
</dbReference>
<name>A0A2N9XU35_9NEIS</name>